<gene>
    <name evidence="2" type="primary">TdLFC75</name>
</gene>
<feature type="region of interest" description="Disordered" evidence="1">
    <location>
        <begin position="1"/>
        <end position="31"/>
    </location>
</feature>
<reference evidence="2" key="1">
    <citation type="journal article" date="2011" name="Mol. Biol. Rep.">
        <title>Identification of candidate genes associated with senescence in durum wheat (Triticum turgidum subsp. durum) using cDNA-AFLP.</title>
        <authorList>
            <person name="Rampino P."/>
            <person name="Pataleo S."/>
            <person name="Falco V."/>
            <person name="Mita G."/>
            <person name="Perrotta C."/>
        </authorList>
    </citation>
    <scope>NUCLEOTIDE SEQUENCE</scope>
    <source>
        <tissue evidence="2">Flag leaf</tissue>
    </source>
</reference>
<feature type="compositionally biased region" description="Basic and acidic residues" evidence="1">
    <location>
        <begin position="1"/>
        <end position="11"/>
    </location>
</feature>
<accession>C4WYK7</accession>
<name>C4WYK7_TRITD</name>
<evidence type="ECO:0000256" key="1">
    <source>
        <dbReference type="SAM" id="MobiDB-lite"/>
    </source>
</evidence>
<proteinExistence type="evidence at transcript level"/>
<evidence type="ECO:0000313" key="2">
    <source>
        <dbReference type="EMBL" id="CAP74555.1"/>
    </source>
</evidence>
<sequence>NMLQIQRERTIRSGQAHPAQSSSAGLIFSRNGHGSEQWKENYIEPGFMYENSEQSIPENWGDNYNYACSGDDYNYADGDTYGMEDTWGDY</sequence>
<dbReference type="EMBL" id="AM939997">
    <property type="protein sequence ID" value="CAP74555.1"/>
    <property type="molecule type" value="mRNA"/>
</dbReference>
<feature type="non-terminal residue" evidence="2">
    <location>
        <position position="1"/>
    </location>
</feature>
<protein>
    <submittedName>
        <fullName evidence="2">Putative TdLFC75 protein</fullName>
    </submittedName>
</protein>
<organism evidence="2">
    <name type="scientific">Triticum turgidum subsp. durum</name>
    <name type="common">Durum wheat</name>
    <name type="synonym">Triticum durum</name>
    <dbReference type="NCBI Taxonomy" id="4567"/>
    <lineage>
        <taxon>Eukaryota</taxon>
        <taxon>Viridiplantae</taxon>
        <taxon>Streptophyta</taxon>
        <taxon>Embryophyta</taxon>
        <taxon>Tracheophyta</taxon>
        <taxon>Spermatophyta</taxon>
        <taxon>Magnoliopsida</taxon>
        <taxon>Liliopsida</taxon>
        <taxon>Poales</taxon>
        <taxon>Poaceae</taxon>
        <taxon>BOP clade</taxon>
        <taxon>Pooideae</taxon>
        <taxon>Triticodae</taxon>
        <taxon>Triticeae</taxon>
        <taxon>Triticinae</taxon>
        <taxon>Triticum</taxon>
    </lineage>
</organism>
<dbReference type="AlphaFoldDB" id="C4WYK7"/>